<reference evidence="2" key="1">
    <citation type="submission" date="2019-01" db="EMBL/GenBank/DDBJ databases">
        <authorList>
            <person name="Lista F."/>
            <person name="Anselmo A."/>
        </authorList>
    </citation>
    <scope>NUCLEOTIDE SEQUENCE</scope>
    <source>
        <strain evidence="2">11S</strain>
    </source>
</reference>
<protein>
    <recommendedName>
        <fullName evidence="3">Glycosyltransferase family 1</fullName>
    </recommendedName>
</protein>
<name>A0A483IRC9_KLEPN</name>
<accession>A0A483IRC9</accession>
<feature type="transmembrane region" description="Helical" evidence="1">
    <location>
        <begin position="51"/>
        <end position="73"/>
    </location>
</feature>
<feature type="transmembrane region" description="Helical" evidence="1">
    <location>
        <begin position="6"/>
        <end position="23"/>
    </location>
</feature>
<keyword evidence="1" id="KW-1133">Transmembrane helix</keyword>
<comment type="caution">
    <text evidence="2">The sequence shown here is derived from an EMBL/GenBank/DDBJ whole genome shotgun (WGS) entry which is preliminary data.</text>
</comment>
<gene>
    <name evidence="2" type="ORF">ETE67_17070</name>
</gene>
<organism evidence="2">
    <name type="scientific">Klebsiella pneumoniae</name>
    <dbReference type="NCBI Taxonomy" id="573"/>
    <lineage>
        <taxon>Bacteria</taxon>
        <taxon>Pseudomonadati</taxon>
        <taxon>Pseudomonadota</taxon>
        <taxon>Gammaproteobacteria</taxon>
        <taxon>Enterobacterales</taxon>
        <taxon>Enterobacteriaceae</taxon>
        <taxon>Klebsiella/Raoultella group</taxon>
        <taxon>Klebsiella</taxon>
        <taxon>Klebsiella pneumoniae complex</taxon>
    </lineage>
</organism>
<dbReference type="EMBL" id="SDCL01000016">
    <property type="protein sequence ID" value="TCX33229.1"/>
    <property type="molecule type" value="Genomic_DNA"/>
</dbReference>
<proteinExistence type="predicted"/>
<keyword evidence="1" id="KW-0472">Membrane</keyword>
<sequence>MDHPILQKTIVLFILALWVIDPFRTKRRKHTESTIEEADARERHKWRYLRWGVRTIQIAATVYMFAMLIQFLLK</sequence>
<keyword evidence="1" id="KW-0812">Transmembrane</keyword>
<evidence type="ECO:0000256" key="1">
    <source>
        <dbReference type="SAM" id="Phobius"/>
    </source>
</evidence>
<dbReference type="AlphaFoldDB" id="A0A483IRC9"/>
<evidence type="ECO:0000313" key="2">
    <source>
        <dbReference type="EMBL" id="TCX33229.1"/>
    </source>
</evidence>
<evidence type="ECO:0008006" key="3">
    <source>
        <dbReference type="Google" id="ProtNLM"/>
    </source>
</evidence>